<dbReference type="Pfam" id="PF06580">
    <property type="entry name" value="His_kinase"/>
    <property type="match status" value="1"/>
</dbReference>
<gene>
    <name evidence="4" type="ORF">HDE68_005269</name>
</gene>
<dbReference type="GO" id="GO:0000155">
    <property type="term" value="F:phosphorelay sensor kinase activity"/>
    <property type="evidence" value="ECO:0007669"/>
    <property type="project" value="InterPro"/>
</dbReference>
<evidence type="ECO:0000313" key="4">
    <source>
        <dbReference type="EMBL" id="MBB5639326.1"/>
    </source>
</evidence>
<feature type="domain" description="Signal transduction histidine kinase internal region" evidence="3">
    <location>
        <begin position="179"/>
        <end position="257"/>
    </location>
</feature>
<keyword evidence="2" id="KW-0472">Membrane</keyword>
<evidence type="ECO:0000256" key="2">
    <source>
        <dbReference type="SAM" id="Phobius"/>
    </source>
</evidence>
<dbReference type="InterPro" id="IPR050640">
    <property type="entry name" value="Bact_2-comp_sensor_kinase"/>
</dbReference>
<keyword evidence="4" id="KW-0808">Transferase</keyword>
<evidence type="ECO:0000256" key="1">
    <source>
        <dbReference type="SAM" id="Coils"/>
    </source>
</evidence>
<name>A0A7W8ZSC9_9SPHI</name>
<accession>A0A7W8ZSC9</accession>
<proteinExistence type="predicted"/>
<dbReference type="GO" id="GO:0016020">
    <property type="term" value="C:membrane"/>
    <property type="evidence" value="ECO:0007669"/>
    <property type="project" value="InterPro"/>
</dbReference>
<organism evidence="4 5">
    <name type="scientific">Pedobacter cryoconitis</name>
    <dbReference type="NCBI Taxonomy" id="188932"/>
    <lineage>
        <taxon>Bacteria</taxon>
        <taxon>Pseudomonadati</taxon>
        <taxon>Bacteroidota</taxon>
        <taxon>Sphingobacteriia</taxon>
        <taxon>Sphingobacteriales</taxon>
        <taxon>Sphingobacteriaceae</taxon>
        <taxon>Pedobacter</taxon>
    </lineage>
</organism>
<dbReference type="InterPro" id="IPR036890">
    <property type="entry name" value="HATPase_C_sf"/>
</dbReference>
<dbReference type="PANTHER" id="PTHR34220">
    <property type="entry name" value="SENSOR HISTIDINE KINASE YPDA"/>
    <property type="match status" value="1"/>
</dbReference>
<dbReference type="PANTHER" id="PTHR34220:SF7">
    <property type="entry name" value="SENSOR HISTIDINE KINASE YPDA"/>
    <property type="match status" value="1"/>
</dbReference>
<dbReference type="RefSeq" id="WP_183885480.1">
    <property type="nucleotide sequence ID" value="NZ_JACHCE010000013.1"/>
</dbReference>
<feature type="transmembrane region" description="Helical" evidence="2">
    <location>
        <begin position="89"/>
        <end position="113"/>
    </location>
</feature>
<feature type="coiled-coil region" evidence="1">
    <location>
        <begin position="157"/>
        <end position="186"/>
    </location>
</feature>
<evidence type="ECO:0000313" key="5">
    <source>
        <dbReference type="Proteomes" id="UP000537204"/>
    </source>
</evidence>
<dbReference type="Gene3D" id="3.30.565.10">
    <property type="entry name" value="Histidine kinase-like ATPase, C-terminal domain"/>
    <property type="match status" value="1"/>
</dbReference>
<evidence type="ECO:0000259" key="3">
    <source>
        <dbReference type="Pfam" id="PF06580"/>
    </source>
</evidence>
<dbReference type="AlphaFoldDB" id="A0A7W8ZSC9"/>
<dbReference type="InterPro" id="IPR010559">
    <property type="entry name" value="Sig_transdc_His_kin_internal"/>
</dbReference>
<feature type="transmembrane region" description="Helical" evidence="2">
    <location>
        <begin position="23"/>
        <end position="44"/>
    </location>
</feature>
<comment type="caution">
    <text evidence="4">The sequence shown here is derived from an EMBL/GenBank/DDBJ whole genome shotgun (WGS) entry which is preliminary data.</text>
</comment>
<sequence length="365" mass="41226">MKDPFSILTIFATMKTKLPTQSLLKVSCCFSLAISVFLFSSAFMEGETIEGAICRSVMFFFLMMFISIGNTCLLVILKETNRIGVRDCTVGFYISSFIMSTLVMWIMYAFQSYLIQQGISARTLGIKVKGDIIYLYTAVQGLFVNSVLLLLQNFIIVQDANNKAQLENSRLNAASSEAAYQLLQQQIHPHFLFNALNILKSLIKKSPVSAEDYLLRLSDFLRVSVSENKRGLATLKDEVKLGIDYLEMQKVRFGEALQFSFDTEKSEGFLPVFSLQPLLENAIKHNELTDADPLIIEIKQIGNWISVINNIKLRSVAEYSTGSGLANLAERYKLLSGDEIEIRDNGQTFSVSLKILENEDRNYRR</sequence>
<keyword evidence="1" id="KW-0175">Coiled coil</keyword>
<keyword evidence="4" id="KW-0418">Kinase</keyword>
<feature type="transmembrane region" description="Helical" evidence="2">
    <location>
        <begin position="133"/>
        <end position="156"/>
    </location>
</feature>
<feature type="transmembrane region" description="Helical" evidence="2">
    <location>
        <begin position="56"/>
        <end position="77"/>
    </location>
</feature>
<keyword evidence="2" id="KW-1133">Transmembrane helix</keyword>
<dbReference type="Proteomes" id="UP000537204">
    <property type="component" value="Unassembled WGS sequence"/>
</dbReference>
<keyword evidence="2" id="KW-0812">Transmembrane</keyword>
<dbReference type="EMBL" id="JACHCE010000013">
    <property type="protein sequence ID" value="MBB5639326.1"/>
    <property type="molecule type" value="Genomic_DNA"/>
</dbReference>
<protein>
    <submittedName>
        <fullName evidence="4">Sensor histidine kinase YesM</fullName>
    </submittedName>
</protein>
<reference evidence="4 5" key="1">
    <citation type="submission" date="2020-08" db="EMBL/GenBank/DDBJ databases">
        <title>Genomic Encyclopedia of Type Strains, Phase IV (KMG-V): Genome sequencing to study the core and pangenomes of soil and plant-associated prokaryotes.</title>
        <authorList>
            <person name="Whitman W."/>
        </authorList>
    </citation>
    <scope>NUCLEOTIDE SEQUENCE [LARGE SCALE GENOMIC DNA]</scope>
    <source>
        <strain evidence="4 5">S3M1</strain>
    </source>
</reference>